<feature type="transmembrane region" description="Helical" evidence="5">
    <location>
        <begin position="199"/>
        <end position="218"/>
    </location>
</feature>
<evidence type="ECO:0000313" key="7">
    <source>
        <dbReference type="EMBL" id="MCY1723179.1"/>
    </source>
</evidence>
<feature type="transmembrane region" description="Helical" evidence="5">
    <location>
        <begin position="127"/>
        <end position="151"/>
    </location>
</feature>
<evidence type="ECO:0000256" key="3">
    <source>
        <dbReference type="ARBA" id="ARBA00023163"/>
    </source>
</evidence>
<feature type="coiled-coil region" evidence="4">
    <location>
        <begin position="234"/>
        <end position="269"/>
    </location>
</feature>
<keyword evidence="5" id="KW-0472">Membrane</keyword>
<evidence type="ECO:0000259" key="6">
    <source>
        <dbReference type="PROSITE" id="PS01124"/>
    </source>
</evidence>
<dbReference type="PANTHER" id="PTHR43280">
    <property type="entry name" value="ARAC-FAMILY TRANSCRIPTIONAL REGULATOR"/>
    <property type="match status" value="1"/>
</dbReference>
<proteinExistence type="predicted"/>
<feature type="transmembrane region" description="Helical" evidence="5">
    <location>
        <begin position="172"/>
        <end position="193"/>
    </location>
</feature>
<feature type="transmembrane region" description="Helical" evidence="5">
    <location>
        <begin position="38"/>
        <end position="58"/>
    </location>
</feature>
<evidence type="ECO:0000256" key="1">
    <source>
        <dbReference type="ARBA" id="ARBA00023015"/>
    </source>
</evidence>
<organism evidence="7 8">
    <name type="scientific">Draconibacterium aestuarii</name>
    <dbReference type="NCBI Taxonomy" id="2998507"/>
    <lineage>
        <taxon>Bacteria</taxon>
        <taxon>Pseudomonadati</taxon>
        <taxon>Bacteroidota</taxon>
        <taxon>Bacteroidia</taxon>
        <taxon>Marinilabiliales</taxon>
        <taxon>Prolixibacteraceae</taxon>
        <taxon>Draconibacterium</taxon>
    </lineage>
</organism>
<keyword evidence="5" id="KW-1133">Transmembrane helix</keyword>
<sequence length="370" mass="43100">MISSFVNNFVTVVMFGALLLLAFVKLANPLRINRKGNFFFGLLLVMWASFWLEEISALSGINMEEGSFSFILRGLQIFTPLLLFLSIKFYSNPNYKFQQKDVKHLLIPIVFITLITVRWFSEAQNTVWGSVTTIIMLFQALFYVILSFLKIRQHRKKLVRFASSIRGKDLNWLEYILILLLSISLIAMVFSILQQENPGLIMNSANLVVVIMVAYYSIRQKEIYNIQEPQKTQLNFLEEEEDDKSSKRKLLEDNELEELKEQLTSLMTKEAPYLDSELNLVKLSEQMDLTPHQLSYTINTGFDQNFFQFVNQYRVEKAKELLLDKSHNYTILAIAFESGFNSKTSFNTTFKKMTGQTPTEFKKRQTLQRI</sequence>
<name>A0A9X3J6Z1_9BACT</name>
<keyword evidence="8" id="KW-1185">Reference proteome</keyword>
<accession>A0A9X3J6Z1</accession>
<dbReference type="InterPro" id="IPR018062">
    <property type="entry name" value="HTH_AraC-typ_CS"/>
</dbReference>
<keyword evidence="3" id="KW-0804">Transcription</keyword>
<dbReference type="GO" id="GO:0003700">
    <property type="term" value="F:DNA-binding transcription factor activity"/>
    <property type="evidence" value="ECO:0007669"/>
    <property type="project" value="InterPro"/>
</dbReference>
<dbReference type="GO" id="GO:0043565">
    <property type="term" value="F:sequence-specific DNA binding"/>
    <property type="evidence" value="ECO:0007669"/>
    <property type="project" value="InterPro"/>
</dbReference>
<evidence type="ECO:0000313" key="8">
    <source>
        <dbReference type="Proteomes" id="UP001145087"/>
    </source>
</evidence>
<evidence type="ECO:0000256" key="5">
    <source>
        <dbReference type="SAM" id="Phobius"/>
    </source>
</evidence>
<dbReference type="AlphaFoldDB" id="A0A9X3J6Z1"/>
<evidence type="ECO:0000256" key="4">
    <source>
        <dbReference type="SAM" id="Coils"/>
    </source>
</evidence>
<protein>
    <submittedName>
        <fullName evidence="7">Helix-turn-helix domain-containing protein</fullName>
    </submittedName>
</protein>
<dbReference type="EMBL" id="JAPOHD010000067">
    <property type="protein sequence ID" value="MCY1723179.1"/>
    <property type="molecule type" value="Genomic_DNA"/>
</dbReference>
<feature type="domain" description="HTH araC/xylS-type" evidence="6">
    <location>
        <begin position="261"/>
        <end position="364"/>
    </location>
</feature>
<reference evidence="7" key="1">
    <citation type="submission" date="2022-11" db="EMBL/GenBank/DDBJ databases">
        <title>Marilongibacter aestuarii gen. nov., sp. nov., isolated from tidal flat sediment.</title>
        <authorList>
            <person name="Jiayan W."/>
        </authorList>
    </citation>
    <scope>NUCLEOTIDE SEQUENCE</scope>
    <source>
        <strain evidence="7">Z1-6</strain>
    </source>
</reference>
<dbReference type="PROSITE" id="PS00041">
    <property type="entry name" value="HTH_ARAC_FAMILY_1"/>
    <property type="match status" value="1"/>
</dbReference>
<dbReference type="PROSITE" id="PS01124">
    <property type="entry name" value="HTH_ARAC_FAMILY_2"/>
    <property type="match status" value="1"/>
</dbReference>
<dbReference type="SMART" id="SM00342">
    <property type="entry name" value="HTH_ARAC"/>
    <property type="match status" value="1"/>
</dbReference>
<feature type="transmembrane region" description="Helical" evidence="5">
    <location>
        <begin position="6"/>
        <end position="26"/>
    </location>
</feature>
<dbReference type="Proteomes" id="UP001145087">
    <property type="component" value="Unassembled WGS sequence"/>
</dbReference>
<dbReference type="SUPFAM" id="SSF46689">
    <property type="entry name" value="Homeodomain-like"/>
    <property type="match status" value="1"/>
</dbReference>
<feature type="transmembrane region" description="Helical" evidence="5">
    <location>
        <begin position="70"/>
        <end position="90"/>
    </location>
</feature>
<keyword evidence="4" id="KW-0175">Coiled coil</keyword>
<dbReference type="PANTHER" id="PTHR43280:SF29">
    <property type="entry name" value="ARAC-FAMILY TRANSCRIPTIONAL REGULATOR"/>
    <property type="match status" value="1"/>
</dbReference>
<dbReference type="Pfam" id="PF12833">
    <property type="entry name" value="HTH_18"/>
    <property type="match status" value="1"/>
</dbReference>
<gene>
    <name evidence="7" type="ORF">OU798_22715</name>
</gene>
<keyword evidence="2" id="KW-0238">DNA-binding</keyword>
<dbReference type="Gene3D" id="1.10.10.60">
    <property type="entry name" value="Homeodomain-like"/>
    <property type="match status" value="1"/>
</dbReference>
<dbReference type="InterPro" id="IPR018060">
    <property type="entry name" value="HTH_AraC"/>
</dbReference>
<dbReference type="InterPro" id="IPR009057">
    <property type="entry name" value="Homeodomain-like_sf"/>
</dbReference>
<comment type="caution">
    <text evidence="7">The sequence shown here is derived from an EMBL/GenBank/DDBJ whole genome shotgun (WGS) entry which is preliminary data.</text>
</comment>
<evidence type="ECO:0000256" key="2">
    <source>
        <dbReference type="ARBA" id="ARBA00023125"/>
    </source>
</evidence>
<dbReference type="RefSeq" id="WP_343335505.1">
    <property type="nucleotide sequence ID" value="NZ_JAPOHD010000067.1"/>
</dbReference>
<keyword evidence="5" id="KW-0812">Transmembrane</keyword>
<feature type="transmembrane region" description="Helical" evidence="5">
    <location>
        <begin position="102"/>
        <end position="121"/>
    </location>
</feature>
<keyword evidence="1" id="KW-0805">Transcription regulation</keyword>